<evidence type="ECO:0000259" key="1">
    <source>
        <dbReference type="PROSITE" id="PS50164"/>
    </source>
</evidence>
<dbReference type="RefSeq" id="WP_161353799.1">
    <property type="nucleotide sequence ID" value="NZ_WTUX01000063.1"/>
</dbReference>
<dbReference type="InterPro" id="IPR035901">
    <property type="entry name" value="GIY-YIG_endonuc_sf"/>
</dbReference>
<name>A0A845MAJ6_9RHOB</name>
<sequence>MPTTLIEFPYVYWGIECRKYADVYKAAPFKPAVTLGGFIRRLRQRASFLGYVDHTWVERALREPLHGYNGGGAVYQITQKSTGRKYIGITDDPVARKKAHLQNYQAGRTRLQREILRAGPNDFVFEIIIASDCSRSTLKRIERALIKAENTIWPNGLNSLRGDKS</sequence>
<evidence type="ECO:0000313" key="3">
    <source>
        <dbReference type="Proteomes" id="UP000467322"/>
    </source>
</evidence>
<dbReference type="SMART" id="SM00465">
    <property type="entry name" value="GIYc"/>
    <property type="match status" value="1"/>
</dbReference>
<gene>
    <name evidence="2" type="ORF">GQE99_20410</name>
</gene>
<reference evidence="2 3" key="1">
    <citation type="submission" date="2019-12" db="EMBL/GenBank/DDBJ databases">
        <title>Maritimibacter sp. nov. sp. isolated from sea sand.</title>
        <authorList>
            <person name="Kim J."/>
            <person name="Jeong S.E."/>
            <person name="Jung H.S."/>
            <person name="Jeon C.O."/>
        </authorList>
    </citation>
    <scope>NUCLEOTIDE SEQUENCE [LARGE SCALE GENOMIC DNA]</scope>
    <source>
        <strain evidence="2 3">DP07</strain>
    </source>
</reference>
<accession>A0A845MAJ6</accession>
<protein>
    <recommendedName>
        <fullName evidence="1">GIY-YIG domain-containing protein</fullName>
    </recommendedName>
</protein>
<keyword evidence="3" id="KW-1185">Reference proteome</keyword>
<organism evidence="2 3">
    <name type="scientific">Maritimibacter harenae</name>
    <dbReference type="NCBI Taxonomy" id="2606218"/>
    <lineage>
        <taxon>Bacteria</taxon>
        <taxon>Pseudomonadati</taxon>
        <taxon>Pseudomonadota</taxon>
        <taxon>Alphaproteobacteria</taxon>
        <taxon>Rhodobacterales</taxon>
        <taxon>Roseobacteraceae</taxon>
        <taxon>Maritimibacter</taxon>
    </lineage>
</organism>
<dbReference type="Gene3D" id="3.40.1440.10">
    <property type="entry name" value="GIY-YIG endonuclease"/>
    <property type="match status" value="1"/>
</dbReference>
<dbReference type="Pfam" id="PF01541">
    <property type="entry name" value="GIY-YIG"/>
    <property type="match status" value="1"/>
</dbReference>
<dbReference type="PROSITE" id="PS50164">
    <property type="entry name" value="GIY_YIG"/>
    <property type="match status" value="1"/>
</dbReference>
<feature type="domain" description="GIY-YIG" evidence="1">
    <location>
        <begin position="70"/>
        <end position="159"/>
    </location>
</feature>
<dbReference type="SUPFAM" id="SSF82771">
    <property type="entry name" value="GIY-YIG endonuclease"/>
    <property type="match status" value="1"/>
</dbReference>
<dbReference type="EMBL" id="WTUX01000063">
    <property type="protein sequence ID" value="MZR15387.1"/>
    <property type="molecule type" value="Genomic_DNA"/>
</dbReference>
<dbReference type="AlphaFoldDB" id="A0A845MAJ6"/>
<comment type="caution">
    <text evidence="2">The sequence shown here is derived from an EMBL/GenBank/DDBJ whole genome shotgun (WGS) entry which is preliminary data.</text>
</comment>
<evidence type="ECO:0000313" key="2">
    <source>
        <dbReference type="EMBL" id="MZR15387.1"/>
    </source>
</evidence>
<dbReference type="InterPro" id="IPR000305">
    <property type="entry name" value="GIY-YIG_endonuc"/>
</dbReference>
<dbReference type="Proteomes" id="UP000467322">
    <property type="component" value="Unassembled WGS sequence"/>
</dbReference>
<proteinExistence type="predicted"/>